<comment type="caution">
    <text evidence="2">The sequence shown here is derived from an EMBL/GenBank/DDBJ whole genome shotgun (WGS) entry which is preliminary data.</text>
</comment>
<accession>A0A409WBJ6</accession>
<organism evidence="2 3">
    <name type="scientific">Gymnopilus dilepis</name>
    <dbReference type="NCBI Taxonomy" id="231916"/>
    <lineage>
        <taxon>Eukaryota</taxon>
        <taxon>Fungi</taxon>
        <taxon>Dikarya</taxon>
        <taxon>Basidiomycota</taxon>
        <taxon>Agaricomycotina</taxon>
        <taxon>Agaricomycetes</taxon>
        <taxon>Agaricomycetidae</taxon>
        <taxon>Agaricales</taxon>
        <taxon>Agaricineae</taxon>
        <taxon>Hymenogastraceae</taxon>
        <taxon>Gymnopilus</taxon>
    </lineage>
</organism>
<dbReference type="Proteomes" id="UP000284706">
    <property type="component" value="Unassembled WGS sequence"/>
</dbReference>
<feature type="region of interest" description="Disordered" evidence="1">
    <location>
        <begin position="403"/>
        <end position="426"/>
    </location>
</feature>
<name>A0A409WBJ6_9AGAR</name>
<dbReference type="InParanoid" id="A0A409WBJ6"/>
<reference evidence="2 3" key="1">
    <citation type="journal article" date="2018" name="Evol. Lett.">
        <title>Horizontal gene cluster transfer increased hallucinogenic mushroom diversity.</title>
        <authorList>
            <person name="Reynolds H.T."/>
            <person name="Vijayakumar V."/>
            <person name="Gluck-Thaler E."/>
            <person name="Korotkin H.B."/>
            <person name="Matheny P.B."/>
            <person name="Slot J.C."/>
        </authorList>
    </citation>
    <scope>NUCLEOTIDE SEQUENCE [LARGE SCALE GENOMIC DNA]</scope>
    <source>
        <strain evidence="2 3">SRW20</strain>
    </source>
</reference>
<gene>
    <name evidence="2" type="ORF">CVT26_001064</name>
</gene>
<keyword evidence="3" id="KW-1185">Reference proteome</keyword>
<evidence type="ECO:0000256" key="1">
    <source>
        <dbReference type="SAM" id="MobiDB-lite"/>
    </source>
</evidence>
<dbReference type="AlphaFoldDB" id="A0A409WBJ6"/>
<protein>
    <submittedName>
        <fullName evidence="2">Uncharacterized protein</fullName>
    </submittedName>
</protein>
<evidence type="ECO:0000313" key="2">
    <source>
        <dbReference type="EMBL" id="PPQ75876.1"/>
    </source>
</evidence>
<proteinExistence type="predicted"/>
<dbReference type="EMBL" id="NHYE01005219">
    <property type="protein sequence ID" value="PPQ75876.1"/>
    <property type="molecule type" value="Genomic_DNA"/>
</dbReference>
<sequence>MILDPTFVHLLAAMTPQSAGTGFADANEDWITHSTSPNFTGYSMEERGSHGLNSDTFGMDIDFGYDAIRDQCSDSFLPPSTCSPNGWDGSIECNQHAQLPSSPLPQSDGAWALSVHHSQAGAFQYSDQHDPSVLQAQHSSFQCHTPRPPIPNLPGSVIHPTAFLPSPTTTSFLGMRPINHAREVVHRVPQLFAPAWQGAHVNTACRAPSPPFCDTLDNTLFQDHHTCRSDPMLPGQLPFPQIPAHEACLQFPYEFQHFDTSFSSPSDTAVGTENGALYWNDDTIAELLFPDRYTSETACPHPGSNSFAPPECSVHHHERTESPYNQRFTQVPEAVGPTSSWGNPVELQQTRSGYAGQRLPLQYGQTYPPAPTSSTRVQEAVVPQPSEAIAYPQSSNALAMPTAIQHSQGPSRENQDISSEHTSAPSFSMFTSKKAYRKMVEDVQDLGDGFLQSTFVLATAEGTGRGPRFVYYTGPPSK</sequence>
<evidence type="ECO:0000313" key="3">
    <source>
        <dbReference type="Proteomes" id="UP000284706"/>
    </source>
</evidence>